<dbReference type="Pfam" id="PF00188">
    <property type="entry name" value="CAP"/>
    <property type="match status" value="1"/>
</dbReference>
<dbReference type="Proteomes" id="UP000286288">
    <property type="component" value="Unassembled WGS sequence"/>
</dbReference>
<comment type="caution">
    <text evidence="3">The sequence shown here is derived from an EMBL/GenBank/DDBJ whole genome shotgun (WGS) entry which is preliminary data.</text>
</comment>
<organism evidence="3 4">
    <name type="scientific">Enterococcus casseliflavus</name>
    <name type="common">Enterococcus flavescens</name>
    <dbReference type="NCBI Taxonomy" id="37734"/>
    <lineage>
        <taxon>Bacteria</taxon>
        <taxon>Bacillati</taxon>
        <taxon>Bacillota</taxon>
        <taxon>Bacilli</taxon>
        <taxon>Lactobacillales</taxon>
        <taxon>Enterococcaceae</taxon>
        <taxon>Enterococcus</taxon>
    </lineage>
</organism>
<dbReference type="PANTHER" id="PTHR31157:SF1">
    <property type="entry name" value="SCP DOMAIN-CONTAINING PROTEIN"/>
    <property type="match status" value="1"/>
</dbReference>
<evidence type="ECO:0000259" key="1">
    <source>
        <dbReference type="Pfam" id="PF00188"/>
    </source>
</evidence>
<evidence type="ECO:0000259" key="2">
    <source>
        <dbReference type="Pfam" id="PF14504"/>
    </source>
</evidence>
<dbReference type="EMBL" id="QRMZ01000001">
    <property type="protein sequence ID" value="RHK08357.1"/>
    <property type="molecule type" value="Genomic_DNA"/>
</dbReference>
<feature type="domain" description="SCP" evidence="1">
    <location>
        <begin position="225"/>
        <end position="336"/>
    </location>
</feature>
<dbReference type="InterPro" id="IPR035940">
    <property type="entry name" value="CAP_sf"/>
</dbReference>
<dbReference type="AlphaFoldDB" id="A0A415EYI6"/>
<dbReference type="CDD" id="cd05379">
    <property type="entry name" value="CAP_bacterial"/>
    <property type="match status" value="1"/>
</dbReference>
<dbReference type="InterPro" id="IPR014044">
    <property type="entry name" value="CAP_dom"/>
</dbReference>
<dbReference type="Gene3D" id="3.40.33.10">
    <property type="entry name" value="CAP"/>
    <property type="match status" value="1"/>
</dbReference>
<evidence type="ECO:0000313" key="4">
    <source>
        <dbReference type="Proteomes" id="UP000286288"/>
    </source>
</evidence>
<dbReference type="SUPFAM" id="SSF55797">
    <property type="entry name" value="PR-1-like"/>
    <property type="match status" value="1"/>
</dbReference>
<evidence type="ECO:0000313" key="3">
    <source>
        <dbReference type="EMBL" id="RHK08357.1"/>
    </source>
</evidence>
<feature type="domain" description="CAP-associated" evidence="2">
    <location>
        <begin position="71"/>
        <end position="205"/>
    </location>
</feature>
<dbReference type="Pfam" id="PF14504">
    <property type="entry name" value="CAP_assoc_N"/>
    <property type="match status" value="1"/>
</dbReference>
<dbReference type="PANTHER" id="PTHR31157">
    <property type="entry name" value="SCP DOMAIN-CONTAINING PROTEIN"/>
    <property type="match status" value="1"/>
</dbReference>
<protein>
    <submittedName>
        <fullName evidence="3">SCP-like protein</fullName>
    </submittedName>
</protein>
<gene>
    <name evidence="3" type="ORF">DW084_01495</name>
</gene>
<dbReference type="InterPro" id="IPR029410">
    <property type="entry name" value="CAP_assoc"/>
</dbReference>
<reference evidence="3 4" key="1">
    <citation type="submission" date="2018-08" db="EMBL/GenBank/DDBJ databases">
        <title>A genome reference for cultivated species of the human gut microbiota.</title>
        <authorList>
            <person name="Zou Y."/>
            <person name="Xue W."/>
            <person name="Luo G."/>
        </authorList>
    </citation>
    <scope>NUCLEOTIDE SEQUENCE [LARGE SCALE GENOMIC DNA]</scope>
    <source>
        <strain evidence="3 4">AF48-16</strain>
    </source>
</reference>
<sequence>MKKIKFLIKSIFLIGLLYFASQMITWQDGRLAFRDARLNEITQSLSSQFSLSQDTSARPAAETPAQTYLYNESRQVIEETFGEAINESANRYGLNWTSYHDDFRNFMMVMYDEHDIAQGIYTNQDTILIDDTLGIGSSKASVRNQMGTRQESLQRGSRRYRIDSDADYDLFLQDDQLITFFYDVHAEDTVTAIQIINRSLETRHANDFRQNQAAILSGLRTQLFELTNATRVKFGLSPLGFSEATSETAVKHSQDMAEHRYFDHIGLDGSTPFDRMQEDGISFTAAGENLAFGQASSVYAHQGLMNSEGHRATILNDEYQFLGIGIAIDTSEQPYYTTLYHRGSAS</sequence>
<accession>A0A415EYI6</accession>
<name>A0A415EYI6_ENTCA</name>
<proteinExistence type="predicted"/>